<keyword evidence="1" id="KW-0472">Membrane</keyword>
<dbReference type="RefSeq" id="WP_045967000.1">
    <property type="nucleotide sequence ID" value="NZ_CP090145.1"/>
</dbReference>
<reference evidence="2" key="2">
    <citation type="submission" date="2022-04" db="EMBL/GenBank/DDBJ databases">
        <title>Complete Genome Sequence of Flavobacterium sediminilitoris YSM-43, Isolated from a Tidal Sediment.</title>
        <authorList>
            <person name="Lee P.A."/>
        </authorList>
    </citation>
    <scope>NUCLEOTIDE SEQUENCE</scope>
    <source>
        <strain evidence="2">YSM-43</strain>
    </source>
</reference>
<proteinExistence type="predicted"/>
<dbReference type="PIRSF" id="PIRSF028065">
    <property type="entry name" value="UCP028065"/>
    <property type="match status" value="1"/>
</dbReference>
<reference evidence="2" key="1">
    <citation type="submission" date="2021-12" db="EMBL/GenBank/DDBJ databases">
        <authorList>
            <person name="Cha I.-T."/>
            <person name="Lee K.-E."/>
            <person name="Park S.-J."/>
        </authorList>
    </citation>
    <scope>NUCLEOTIDE SEQUENCE</scope>
    <source>
        <strain evidence="2">YSM-43</strain>
    </source>
</reference>
<evidence type="ECO:0000313" key="3">
    <source>
        <dbReference type="Proteomes" id="UP000830454"/>
    </source>
</evidence>
<dbReference type="EMBL" id="CP090145">
    <property type="protein sequence ID" value="UOX33002.1"/>
    <property type="molecule type" value="Genomic_DNA"/>
</dbReference>
<dbReference type="Proteomes" id="UP000830454">
    <property type="component" value="Chromosome"/>
</dbReference>
<dbReference type="Pfam" id="PF04224">
    <property type="entry name" value="DUF417"/>
    <property type="match status" value="1"/>
</dbReference>
<feature type="transmembrane region" description="Helical" evidence="1">
    <location>
        <begin position="116"/>
        <end position="137"/>
    </location>
</feature>
<dbReference type="InterPro" id="IPR016865">
    <property type="entry name" value="RclC"/>
</dbReference>
<name>A0ABY4HKZ4_9FLAO</name>
<evidence type="ECO:0000256" key="1">
    <source>
        <dbReference type="SAM" id="Phobius"/>
    </source>
</evidence>
<keyword evidence="1" id="KW-1133">Transmembrane helix</keyword>
<keyword evidence="3" id="KW-1185">Reference proteome</keyword>
<feature type="transmembrane region" description="Helical" evidence="1">
    <location>
        <begin position="87"/>
        <end position="110"/>
    </location>
</feature>
<dbReference type="PANTHER" id="PTHR40106:SF1">
    <property type="entry name" value="INNER MEMBRANE PROTEIN RCLC"/>
    <property type="match status" value="1"/>
</dbReference>
<sequence length="148" mass="16323">MKNINIEKLGYTIGVIGVAITLLWIGLFKFTLFEAKAIEPLVANHFGMNWLYSILSVQGVSNLIGISEIIIAIGLIVSFWNVKIGKIAGIASTIIFITTLSFLATTPGIWKMVDGFPVTEFFLVKDIPFLAISLLVWGKNHKKLKNKA</sequence>
<dbReference type="InterPro" id="IPR007339">
    <property type="entry name" value="RclC-like"/>
</dbReference>
<organism evidence="2 3">
    <name type="scientific">Flavobacterium sediminilitoris</name>
    <dbReference type="NCBI Taxonomy" id="2024526"/>
    <lineage>
        <taxon>Bacteria</taxon>
        <taxon>Pseudomonadati</taxon>
        <taxon>Bacteroidota</taxon>
        <taxon>Flavobacteriia</taxon>
        <taxon>Flavobacteriales</taxon>
        <taxon>Flavobacteriaceae</taxon>
        <taxon>Flavobacterium</taxon>
    </lineage>
</organism>
<dbReference type="PANTHER" id="PTHR40106">
    <property type="entry name" value="INNER MEMBRANE PROTEIN RCLC"/>
    <property type="match status" value="1"/>
</dbReference>
<keyword evidence="1" id="KW-0812">Transmembrane</keyword>
<gene>
    <name evidence="2" type="ORF">LXD69_13260</name>
</gene>
<feature type="transmembrane region" description="Helical" evidence="1">
    <location>
        <begin position="50"/>
        <end position="80"/>
    </location>
</feature>
<protein>
    <submittedName>
        <fullName evidence="2">DUF417 family protein</fullName>
    </submittedName>
</protein>
<accession>A0ABY4HKZ4</accession>
<evidence type="ECO:0000313" key="2">
    <source>
        <dbReference type="EMBL" id="UOX33002.1"/>
    </source>
</evidence>
<feature type="transmembrane region" description="Helical" evidence="1">
    <location>
        <begin position="9"/>
        <end position="30"/>
    </location>
</feature>